<accession>A0A1Z1WNU8</accession>
<feature type="region of interest" description="Disordered" evidence="1">
    <location>
        <begin position="43"/>
        <end position="199"/>
    </location>
</feature>
<dbReference type="EMBL" id="CP021748">
    <property type="protein sequence ID" value="ARX88060.1"/>
    <property type="molecule type" value="Genomic_DNA"/>
</dbReference>
<dbReference type="Proteomes" id="UP000195880">
    <property type="component" value="Chromosome"/>
</dbReference>
<evidence type="ECO:0000256" key="1">
    <source>
        <dbReference type="SAM" id="MobiDB-lite"/>
    </source>
</evidence>
<gene>
    <name evidence="2" type="ORF">SMD44_07547</name>
</gene>
<evidence type="ECO:0000313" key="3">
    <source>
        <dbReference type="Proteomes" id="UP000195880"/>
    </source>
</evidence>
<reference evidence="2 3" key="1">
    <citation type="submission" date="2017-05" db="EMBL/GenBank/DDBJ databases">
        <title>Streptomyces alboflavus Genome sequencing and assembly.</title>
        <authorList>
            <person name="Wang Y."/>
            <person name="Du B."/>
            <person name="Ding Y."/>
            <person name="Liu H."/>
            <person name="Hou Q."/>
            <person name="Liu K."/>
            <person name="Wang C."/>
            <person name="Yao L."/>
        </authorList>
    </citation>
    <scope>NUCLEOTIDE SEQUENCE [LARGE SCALE GENOMIC DNA]</scope>
    <source>
        <strain evidence="2 3">MDJK44</strain>
    </source>
</reference>
<sequence length="199" mass="21195">MFSPKRVPIAVRTSRQFLRNTSTTGGSSLDPCAAAASALACASRKTGDSETDRRIHRPTITRTPDSRNGTRQPQDWKVDSDCTAASSASTPVARRLPPGAPDCGQDAQKPRCLSPPCSETIRTAPPHSPPSAKPCTSRSTVRRMGAPTPIASYVGSRPIAKVAPPIRSRLSTSSFLRPTLSPKCPKTTPPRGRARKPMA</sequence>
<keyword evidence="3" id="KW-1185">Reference proteome</keyword>
<protein>
    <submittedName>
        <fullName evidence="2">Uncharacterized protein</fullName>
    </submittedName>
</protein>
<dbReference type="AlphaFoldDB" id="A0A1Z1WNU8"/>
<proteinExistence type="predicted"/>
<dbReference type="KEGG" id="salf:SMD44_07547"/>
<evidence type="ECO:0000313" key="2">
    <source>
        <dbReference type="EMBL" id="ARX88060.1"/>
    </source>
</evidence>
<name>A0A1Z1WNU8_9ACTN</name>
<organism evidence="2 3">
    <name type="scientific">Streptomyces alboflavus</name>
    <dbReference type="NCBI Taxonomy" id="67267"/>
    <lineage>
        <taxon>Bacteria</taxon>
        <taxon>Bacillati</taxon>
        <taxon>Actinomycetota</taxon>
        <taxon>Actinomycetes</taxon>
        <taxon>Kitasatosporales</taxon>
        <taxon>Streptomycetaceae</taxon>
        <taxon>Streptomyces</taxon>
    </lineage>
</organism>